<feature type="transmembrane region" description="Helical" evidence="12">
    <location>
        <begin position="148"/>
        <end position="171"/>
    </location>
</feature>
<evidence type="ECO:0000259" key="14">
    <source>
        <dbReference type="PROSITE" id="PS51485"/>
    </source>
</evidence>
<dbReference type="PROSITE" id="PS51485">
    <property type="entry name" value="PHYTOCYANIN"/>
    <property type="match status" value="1"/>
</dbReference>
<dbReference type="InterPro" id="IPR003245">
    <property type="entry name" value="Phytocyanin_dom"/>
</dbReference>
<keyword evidence="4" id="KW-0479">Metal-binding</keyword>
<name>A0AAN8W0K1_9MAGN</name>
<comment type="subcellular location">
    <subcellularLocation>
        <location evidence="1">Membrane</location>
        <topology evidence="1">Single-pass type I membrane protein</topology>
    </subcellularLocation>
</comment>
<keyword evidence="7 12" id="KW-1133">Transmembrane helix</keyword>
<dbReference type="Pfam" id="PF02298">
    <property type="entry name" value="Cu_bind_like"/>
    <property type="match status" value="1"/>
</dbReference>
<dbReference type="PANTHER" id="PTHR33021">
    <property type="entry name" value="BLUE COPPER PROTEIN"/>
    <property type="match status" value="1"/>
</dbReference>
<keyword evidence="5 13" id="KW-0732">Signal</keyword>
<sequence length="172" mass="18537">MAFMQFFTILAIVVVFLSSAALATDHIVGDAKGWTINFDYDGWAKDKVFMVGDNLIFTYQKDKHNVFKVNGTAFHDCTIPPANEAYISGNDTITLLTPGKKWYICGVGKHCADLGMRLAINVVSRAGAPAPTPMPMPMPTPNPPSNSAFANVVSGYQVVAAAMVALMVMIFA</sequence>
<dbReference type="CDD" id="cd04216">
    <property type="entry name" value="Phytocyanin"/>
    <property type="match status" value="1"/>
</dbReference>
<dbReference type="PANTHER" id="PTHR33021:SF533">
    <property type="entry name" value="PHYTOCYANIN DOMAIN-CONTAINING PROTEIN"/>
    <property type="match status" value="1"/>
</dbReference>
<evidence type="ECO:0000256" key="11">
    <source>
        <dbReference type="ARBA" id="ARBA00023180"/>
    </source>
</evidence>
<dbReference type="Gene3D" id="2.60.40.420">
    <property type="entry name" value="Cupredoxins - blue copper proteins"/>
    <property type="match status" value="1"/>
</dbReference>
<feature type="signal peptide" evidence="13">
    <location>
        <begin position="1"/>
        <end position="23"/>
    </location>
</feature>
<evidence type="ECO:0000256" key="6">
    <source>
        <dbReference type="ARBA" id="ARBA00022982"/>
    </source>
</evidence>
<evidence type="ECO:0000256" key="13">
    <source>
        <dbReference type="SAM" id="SignalP"/>
    </source>
</evidence>
<protein>
    <submittedName>
        <fullName evidence="15">Phytocyanin domain</fullName>
    </submittedName>
</protein>
<evidence type="ECO:0000256" key="8">
    <source>
        <dbReference type="ARBA" id="ARBA00023008"/>
    </source>
</evidence>
<evidence type="ECO:0000313" key="15">
    <source>
        <dbReference type="EMBL" id="KAK6944183.1"/>
    </source>
</evidence>
<dbReference type="Proteomes" id="UP001370490">
    <property type="component" value="Unassembled WGS sequence"/>
</dbReference>
<keyword evidence="9 12" id="KW-0472">Membrane</keyword>
<feature type="domain" description="Phytocyanin" evidence="14">
    <location>
        <begin position="24"/>
        <end position="124"/>
    </location>
</feature>
<keyword evidence="16" id="KW-1185">Reference proteome</keyword>
<dbReference type="GO" id="GO:0009610">
    <property type="term" value="P:response to symbiotic fungus"/>
    <property type="evidence" value="ECO:0007669"/>
    <property type="project" value="UniProtKB-ARBA"/>
</dbReference>
<feature type="chain" id="PRO_5042916180" evidence="13">
    <location>
        <begin position="24"/>
        <end position="172"/>
    </location>
</feature>
<reference evidence="15 16" key="1">
    <citation type="submission" date="2023-12" db="EMBL/GenBank/DDBJ databases">
        <title>A high-quality genome assembly for Dillenia turbinata (Dilleniales).</title>
        <authorList>
            <person name="Chanderbali A."/>
        </authorList>
    </citation>
    <scope>NUCLEOTIDE SEQUENCE [LARGE SCALE GENOMIC DNA]</scope>
    <source>
        <strain evidence="15">LSX21</strain>
        <tissue evidence="15">Leaf</tissue>
    </source>
</reference>
<evidence type="ECO:0000256" key="7">
    <source>
        <dbReference type="ARBA" id="ARBA00022989"/>
    </source>
</evidence>
<keyword evidence="8" id="KW-0186">Copper</keyword>
<evidence type="ECO:0000256" key="2">
    <source>
        <dbReference type="ARBA" id="ARBA00022448"/>
    </source>
</evidence>
<keyword evidence="3 12" id="KW-0812">Transmembrane</keyword>
<evidence type="ECO:0000256" key="12">
    <source>
        <dbReference type="SAM" id="Phobius"/>
    </source>
</evidence>
<evidence type="ECO:0000313" key="16">
    <source>
        <dbReference type="Proteomes" id="UP001370490"/>
    </source>
</evidence>
<evidence type="ECO:0000256" key="4">
    <source>
        <dbReference type="ARBA" id="ARBA00022723"/>
    </source>
</evidence>
<dbReference type="FunFam" id="2.60.40.420:FF:000067">
    <property type="entry name" value="Cupredoxin superfamily protein"/>
    <property type="match status" value="1"/>
</dbReference>
<dbReference type="AlphaFoldDB" id="A0AAN8W0K1"/>
<keyword evidence="10" id="KW-1015">Disulfide bond</keyword>
<proteinExistence type="predicted"/>
<dbReference type="GO" id="GO:0046872">
    <property type="term" value="F:metal ion binding"/>
    <property type="evidence" value="ECO:0007669"/>
    <property type="project" value="UniProtKB-KW"/>
</dbReference>
<evidence type="ECO:0000256" key="5">
    <source>
        <dbReference type="ARBA" id="ARBA00022729"/>
    </source>
</evidence>
<evidence type="ECO:0000256" key="9">
    <source>
        <dbReference type="ARBA" id="ARBA00023136"/>
    </source>
</evidence>
<dbReference type="InterPro" id="IPR008972">
    <property type="entry name" value="Cupredoxin"/>
</dbReference>
<evidence type="ECO:0000256" key="3">
    <source>
        <dbReference type="ARBA" id="ARBA00022692"/>
    </source>
</evidence>
<dbReference type="GO" id="GO:0005886">
    <property type="term" value="C:plasma membrane"/>
    <property type="evidence" value="ECO:0007669"/>
    <property type="project" value="TreeGrafter"/>
</dbReference>
<keyword evidence="2" id="KW-0813">Transport</keyword>
<accession>A0AAN8W0K1</accession>
<evidence type="ECO:0000256" key="10">
    <source>
        <dbReference type="ARBA" id="ARBA00023157"/>
    </source>
</evidence>
<dbReference type="EMBL" id="JBAMMX010000003">
    <property type="protein sequence ID" value="KAK6944183.1"/>
    <property type="molecule type" value="Genomic_DNA"/>
</dbReference>
<organism evidence="15 16">
    <name type="scientific">Dillenia turbinata</name>
    <dbReference type="NCBI Taxonomy" id="194707"/>
    <lineage>
        <taxon>Eukaryota</taxon>
        <taxon>Viridiplantae</taxon>
        <taxon>Streptophyta</taxon>
        <taxon>Embryophyta</taxon>
        <taxon>Tracheophyta</taxon>
        <taxon>Spermatophyta</taxon>
        <taxon>Magnoliopsida</taxon>
        <taxon>eudicotyledons</taxon>
        <taxon>Gunneridae</taxon>
        <taxon>Pentapetalae</taxon>
        <taxon>Dilleniales</taxon>
        <taxon>Dilleniaceae</taxon>
        <taxon>Dillenia</taxon>
    </lineage>
</organism>
<gene>
    <name evidence="15" type="ORF">RJ641_025285</name>
</gene>
<keyword evidence="6" id="KW-0249">Electron transport</keyword>
<comment type="caution">
    <text evidence="15">The sequence shown here is derived from an EMBL/GenBank/DDBJ whole genome shotgun (WGS) entry which is preliminary data.</text>
</comment>
<dbReference type="SUPFAM" id="SSF49503">
    <property type="entry name" value="Cupredoxins"/>
    <property type="match status" value="1"/>
</dbReference>
<evidence type="ECO:0000256" key="1">
    <source>
        <dbReference type="ARBA" id="ARBA00004479"/>
    </source>
</evidence>
<dbReference type="GO" id="GO:0009055">
    <property type="term" value="F:electron transfer activity"/>
    <property type="evidence" value="ECO:0007669"/>
    <property type="project" value="InterPro"/>
</dbReference>
<dbReference type="InterPro" id="IPR039391">
    <property type="entry name" value="Phytocyanin-like"/>
</dbReference>
<keyword evidence="11" id="KW-0325">Glycoprotein</keyword>